<keyword evidence="1" id="KW-0472">Membrane</keyword>
<keyword evidence="5" id="KW-1185">Reference proteome</keyword>
<evidence type="ECO:0000313" key="4">
    <source>
        <dbReference type="Proteomes" id="UP000029389"/>
    </source>
</evidence>
<accession>A0A090Y9E9</accession>
<reference evidence="2 4" key="1">
    <citation type="submission" date="2014-04" db="EMBL/GenBank/DDBJ databases">
        <authorList>
            <person name="Bishop-Lilly K.A."/>
            <person name="Broomall S.M."/>
            <person name="Chain P.S."/>
            <person name="Chertkov O."/>
            <person name="Coyne S.R."/>
            <person name="Daligault H.E."/>
            <person name="Davenport K.W."/>
            <person name="Erkkila T."/>
            <person name="Frey K.G."/>
            <person name="Gibbons H.S."/>
            <person name="Gu W."/>
            <person name="Jaissle J."/>
            <person name="Johnson S.L."/>
            <person name="Koroleva G.I."/>
            <person name="Ladner J.T."/>
            <person name="Lo C.-C."/>
            <person name="Minogue T.D."/>
            <person name="Munk C."/>
            <person name="Palacios G.F."/>
            <person name="Redden C.L."/>
            <person name="Rosenzweig C.N."/>
            <person name="Scholz M.B."/>
            <person name="Teshima H."/>
            <person name="Xu Y."/>
        </authorList>
    </citation>
    <scope>NUCLEOTIDE SEQUENCE [LARGE SCALE GENOMIC DNA]</scope>
    <source>
        <strain evidence="2 4">BHP</strain>
    </source>
</reference>
<proteinExistence type="predicted"/>
<dbReference type="RefSeq" id="WP_052109806.1">
    <property type="nucleotide sequence ID" value="NZ_JMQC01000012.1"/>
</dbReference>
<evidence type="ECO:0000313" key="3">
    <source>
        <dbReference type="EMBL" id="RFT64512.1"/>
    </source>
</evidence>
<dbReference type="Proteomes" id="UP000029389">
    <property type="component" value="Unassembled WGS sequence"/>
</dbReference>
<evidence type="ECO:0000313" key="2">
    <source>
        <dbReference type="EMBL" id="KFM94826.1"/>
    </source>
</evidence>
<evidence type="ECO:0000313" key="5">
    <source>
        <dbReference type="Proteomes" id="UP000264294"/>
    </source>
</evidence>
<feature type="transmembrane region" description="Helical" evidence="1">
    <location>
        <begin position="33"/>
        <end position="66"/>
    </location>
</feature>
<evidence type="ECO:0000256" key="1">
    <source>
        <dbReference type="SAM" id="Phobius"/>
    </source>
</evidence>
<dbReference type="PATRIC" id="fig|1405.8.peg.6083"/>
<dbReference type="AlphaFoldDB" id="A0A090Y9E9"/>
<dbReference type="EMBL" id="JMQC01000012">
    <property type="protein sequence ID" value="KFM94826.1"/>
    <property type="molecule type" value="Genomic_DNA"/>
</dbReference>
<name>A0A090Y9E9_9BACI</name>
<reference evidence="3 5" key="2">
    <citation type="submission" date="2018-08" db="EMBL/GenBank/DDBJ databases">
        <title>Bacillus clarus sp. nov. strain PS00077A.</title>
        <authorList>
            <person name="Mendez Acevedo M."/>
            <person name="Carroll L."/>
            <person name="Mukherjee M."/>
            <person name="Wiedmann M."/>
            <person name="Kovac J."/>
        </authorList>
    </citation>
    <scope>NUCLEOTIDE SEQUENCE [LARGE SCALE GENOMIC DNA]</scope>
    <source>
        <strain evidence="3 5">PS00077A</strain>
    </source>
</reference>
<dbReference type="Proteomes" id="UP000264294">
    <property type="component" value="Unassembled WGS sequence"/>
</dbReference>
<keyword evidence="1" id="KW-1133">Transmembrane helix</keyword>
<dbReference type="EMBL" id="QVOD01000034">
    <property type="protein sequence ID" value="RFT64512.1"/>
    <property type="molecule type" value="Genomic_DNA"/>
</dbReference>
<organism evidence="2 4">
    <name type="scientific">Bacillus clarus</name>
    <dbReference type="NCBI Taxonomy" id="2338372"/>
    <lineage>
        <taxon>Bacteria</taxon>
        <taxon>Bacillati</taxon>
        <taxon>Bacillota</taxon>
        <taxon>Bacilli</taxon>
        <taxon>Bacillales</taxon>
        <taxon>Bacillaceae</taxon>
        <taxon>Bacillus</taxon>
        <taxon>Bacillus cereus group</taxon>
    </lineage>
</organism>
<keyword evidence="1" id="KW-0812">Transmembrane</keyword>
<comment type="caution">
    <text evidence="2">The sequence shown here is derived from an EMBL/GenBank/DDBJ whole genome shotgun (WGS) entry which is preliminary data.</text>
</comment>
<gene>
    <name evidence="3" type="ORF">D0U04_21780</name>
    <name evidence="2" type="ORF">DJ93_5989</name>
</gene>
<sequence length="239" mass="28786">MKGKFSSIISICFLLAALFCLSTYELKSIKVKFIQILWGNISFILSIAFTLLPFLVFILIFVFIVTRKWAFRVEKLSIGGFNIIFDNPDQLFKRQIRTFLDTKRTLFTVDFDHDNFEETLNSYYETYKLLRDEIKILGDAKKRKNKGKKSKETERLYDLSNEMIKELNEFLTKHQSNYRRWYKYMEKNEEEKFYLEPIGKFQEDYQNYGQLCYDFKSVNKFFIEEVATEFNINIEKWGI</sequence>
<protein>
    <submittedName>
        <fullName evidence="2">Uncharacterized protein</fullName>
    </submittedName>
</protein>